<gene>
    <name evidence="3" type="ORF">SP60_02280</name>
</gene>
<evidence type="ECO:0000313" key="3">
    <source>
        <dbReference type="EMBL" id="ALE52166.1"/>
    </source>
</evidence>
<dbReference type="PANTHER" id="PTHR12526:SF629">
    <property type="entry name" value="TEICHURONIC ACID BIOSYNTHESIS GLYCOSYLTRANSFERASE TUAH-RELATED"/>
    <property type="match status" value="1"/>
</dbReference>
<dbReference type="SUPFAM" id="SSF53756">
    <property type="entry name" value="UDP-Glycosyltransferase/glycogen phosphorylase"/>
    <property type="match status" value="1"/>
</dbReference>
<evidence type="ECO:0000313" key="4">
    <source>
        <dbReference type="Proteomes" id="UP000058020"/>
    </source>
</evidence>
<evidence type="ECO:0008006" key="5">
    <source>
        <dbReference type="Google" id="ProtNLM"/>
    </source>
</evidence>
<dbReference type="OrthoDB" id="9815351at2"/>
<name>A0A0M5LJ33_9GAMM</name>
<dbReference type="EMBL" id="CP010552">
    <property type="protein sequence ID" value="ALE52166.1"/>
    <property type="molecule type" value="Genomic_DNA"/>
</dbReference>
<evidence type="ECO:0000256" key="1">
    <source>
        <dbReference type="ARBA" id="ARBA00022676"/>
    </source>
</evidence>
<dbReference type="STRING" id="1705394.SP60_02280"/>
<keyword evidence="4" id="KW-1185">Reference proteome</keyword>
<protein>
    <recommendedName>
        <fullName evidence="5">Glycosyl transferase family 1</fullName>
    </recommendedName>
</protein>
<dbReference type="PANTHER" id="PTHR12526">
    <property type="entry name" value="GLYCOSYLTRANSFERASE"/>
    <property type="match status" value="1"/>
</dbReference>
<organism evidence="3 4">
    <name type="scientific">Candidatus Thioglobus autotrophicus</name>
    <dbReference type="NCBI Taxonomy" id="1705394"/>
    <lineage>
        <taxon>Bacteria</taxon>
        <taxon>Pseudomonadati</taxon>
        <taxon>Pseudomonadota</taxon>
        <taxon>Gammaproteobacteria</taxon>
        <taxon>Candidatus Pseudothioglobaceae</taxon>
        <taxon>Candidatus Thioglobus</taxon>
    </lineage>
</organism>
<proteinExistence type="predicted"/>
<sequence length="357" mass="40403">MKEKIFFLTKYDRNGASSRYRSLQYLPMIGKSGLEYEISPLFSERYLIEKYKNGITPFLLVFGLFIRRLLAILRASSHSVVVIEYELIPFFPAIFEWLFQYKGCKLIIDYDDAIFHRYDAHKSFLIRILFKNKIRSVMRSANIVIVGNKYLANYAHSAGSKQVELIPTVVDLSKYPVFKSNFQSNVFNIGWIGSPSTTKYLYSIAPALAHMCQNDNVIVTLIGAGSIELPGVSLKILPWSEEIEVECLSSFDVGIMPLPDEPWARGKCGFKLIQYMASGLPVIASSVGVNKEIVDDGVNGFLSDSNEQWVEALERLYRNVDMRAKMGGVGRKLIENKYCINVTGDKLVRLLTGLVKD</sequence>
<dbReference type="KEGG" id="tho:SP60_02280"/>
<dbReference type="Gene3D" id="3.40.50.2000">
    <property type="entry name" value="Glycogen Phosphorylase B"/>
    <property type="match status" value="2"/>
</dbReference>
<dbReference type="RefSeq" id="WP_053951099.1">
    <property type="nucleotide sequence ID" value="NZ_CP010552.1"/>
</dbReference>
<reference evidence="3 4" key="1">
    <citation type="journal article" date="2015" name="Genome Announc.">
        <title>Genome Sequence of 'Candidatus Thioglobus autotrophica' Strain EF1, a Chemoautotroph from the SUP05 Clade of Marine Gammaproteobacteria.</title>
        <authorList>
            <person name="Shah V."/>
            <person name="Morris R.M."/>
        </authorList>
    </citation>
    <scope>NUCLEOTIDE SEQUENCE [LARGE SCALE GENOMIC DNA]</scope>
    <source>
        <strain evidence="3 4">EF1</strain>
    </source>
</reference>
<dbReference type="AlphaFoldDB" id="A0A0M5LJ33"/>
<evidence type="ECO:0000256" key="2">
    <source>
        <dbReference type="ARBA" id="ARBA00022679"/>
    </source>
</evidence>
<keyword evidence="1" id="KW-0328">Glycosyltransferase</keyword>
<keyword evidence="2" id="KW-0808">Transferase</keyword>
<dbReference type="Pfam" id="PF13692">
    <property type="entry name" value="Glyco_trans_1_4"/>
    <property type="match status" value="1"/>
</dbReference>
<dbReference type="Proteomes" id="UP000058020">
    <property type="component" value="Chromosome"/>
</dbReference>
<dbReference type="CDD" id="cd03801">
    <property type="entry name" value="GT4_PimA-like"/>
    <property type="match status" value="1"/>
</dbReference>
<accession>A0A0M5LJ33</accession>
<dbReference type="GO" id="GO:0016757">
    <property type="term" value="F:glycosyltransferase activity"/>
    <property type="evidence" value="ECO:0007669"/>
    <property type="project" value="UniProtKB-KW"/>
</dbReference>